<evidence type="ECO:0000259" key="8">
    <source>
        <dbReference type="PROSITE" id="PS50071"/>
    </source>
</evidence>
<dbReference type="GO" id="GO:0005634">
    <property type="term" value="C:nucleus"/>
    <property type="evidence" value="ECO:0007669"/>
    <property type="project" value="UniProtKB-SubCell"/>
</dbReference>
<feature type="region of interest" description="Disordered" evidence="7">
    <location>
        <begin position="136"/>
        <end position="156"/>
    </location>
</feature>
<dbReference type="InterPro" id="IPR009057">
    <property type="entry name" value="Homeodomain-like_sf"/>
</dbReference>
<dbReference type="EMBL" id="NEDP02005382">
    <property type="protein sequence ID" value="OWF41574.1"/>
    <property type="molecule type" value="Genomic_DNA"/>
</dbReference>
<evidence type="ECO:0000256" key="7">
    <source>
        <dbReference type="SAM" id="MobiDB-lite"/>
    </source>
</evidence>
<dbReference type="InterPro" id="IPR001356">
    <property type="entry name" value="HD"/>
</dbReference>
<keyword evidence="2 5" id="KW-0238">DNA-binding</keyword>
<keyword evidence="4 5" id="KW-0539">Nucleus</keyword>
<dbReference type="AlphaFoldDB" id="A0A210PYL0"/>
<evidence type="ECO:0000256" key="4">
    <source>
        <dbReference type="ARBA" id="ARBA00023242"/>
    </source>
</evidence>
<evidence type="ECO:0000256" key="3">
    <source>
        <dbReference type="ARBA" id="ARBA00023155"/>
    </source>
</evidence>
<feature type="domain" description="Homeobox" evidence="8">
    <location>
        <begin position="60"/>
        <end position="120"/>
    </location>
</feature>
<dbReference type="InterPro" id="IPR050649">
    <property type="entry name" value="Paired_Homeobox_TFs"/>
</dbReference>
<gene>
    <name evidence="9" type="ORF">KP79_PYT02178</name>
</gene>
<dbReference type="PANTHER" id="PTHR24329:SF337">
    <property type="entry name" value="ARISTALESS RELATED HOMEOBOX"/>
    <property type="match status" value="1"/>
</dbReference>
<dbReference type="Proteomes" id="UP000242188">
    <property type="component" value="Unassembled WGS sequence"/>
</dbReference>
<dbReference type="SUPFAM" id="SSF46689">
    <property type="entry name" value="Homeodomain-like"/>
    <property type="match status" value="1"/>
</dbReference>
<name>A0A210PYL0_MIZYE</name>
<dbReference type="GO" id="GO:0000977">
    <property type="term" value="F:RNA polymerase II transcription regulatory region sequence-specific DNA binding"/>
    <property type="evidence" value="ECO:0007669"/>
    <property type="project" value="TreeGrafter"/>
</dbReference>
<dbReference type="InterPro" id="IPR017970">
    <property type="entry name" value="Homeobox_CS"/>
</dbReference>
<dbReference type="PANTHER" id="PTHR24329">
    <property type="entry name" value="HOMEOBOX PROTEIN ARISTALESS"/>
    <property type="match status" value="1"/>
</dbReference>
<feature type="DNA-binding region" description="Homeobox" evidence="5">
    <location>
        <begin position="62"/>
        <end position="121"/>
    </location>
</feature>
<proteinExistence type="predicted"/>
<dbReference type="SMART" id="SM00389">
    <property type="entry name" value="HOX"/>
    <property type="match status" value="1"/>
</dbReference>
<dbReference type="Gene3D" id="1.10.10.60">
    <property type="entry name" value="Homeodomain-like"/>
    <property type="match status" value="1"/>
</dbReference>
<dbReference type="Pfam" id="PF00046">
    <property type="entry name" value="Homeodomain"/>
    <property type="match status" value="1"/>
</dbReference>
<dbReference type="PROSITE" id="PS00027">
    <property type="entry name" value="HOMEOBOX_1"/>
    <property type="match status" value="1"/>
</dbReference>
<comment type="subcellular location">
    <subcellularLocation>
        <location evidence="1 5 6">Nucleus</location>
    </subcellularLocation>
</comment>
<keyword evidence="3 5" id="KW-0371">Homeobox</keyword>
<accession>A0A210PYL0</accession>
<sequence length="247" mass="28080">MSNLTAHLVVITAPTDRCEVLVLGLLAENHAVRSLQRLHAMVLKKNDIPEDLPGTLVSKGRKPRHRTTFSPFQLKEMEKAFRRAPYPDVVTREDLAQKLALNESRVQIWFQNRRAKWRKGVAPKVDICPEDDFSATKTEPVTQLPPAPSTENLPNKEGAWQPWSLLAGDYSYYPPSWLGPVAEQSQTHYLSHHQAAPLTGHVEHMSFPSPINLVQREMGSRDTPFMSKYVFGKPNKESTNTRMKMFN</sequence>
<evidence type="ECO:0000256" key="6">
    <source>
        <dbReference type="RuleBase" id="RU000682"/>
    </source>
</evidence>
<dbReference type="CDD" id="cd00086">
    <property type="entry name" value="homeodomain"/>
    <property type="match status" value="1"/>
</dbReference>
<evidence type="ECO:0000313" key="10">
    <source>
        <dbReference type="Proteomes" id="UP000242188"/>
    </source>
</evidence>
<evidence type="ECO:0000256" key="2">
    <source>
        <dbReference type="ARBA" id="ARBA00023125"/>
    </source>
</evidence>
<reference evidence="9 10" key="1">
    <citation type="journal article" date="2017" name="Nat. Ecol. Evol.">
        <title>Scallop genome provides insights into evolution of bilaterian karyotype and development.</title>
        <authorList>
            <person name="Wang S."/>
            <person name="Zhang J."/>
            <person name="Jiao W."/>
            <person name="Li J."/>
            <person name="Xun X."/>
            <person name="Sun Y."/>
            <person name="Guo X."/>
            <person name="Huan P."/>
            <person name="Dong B."/>
            <person name="Zhang L."/>
            <person name="Hu X."/>
            <person name="Sun X."/>
            <person name="Wang J."/>
            <person name="Zhao C."/>
            <person name="Wang Y."/>
            <person name="Wang D."/>
            <person name="Huang X."/>
            <person name="Wang R."/>
            <person name="Lv J."/>
            <person name="Li Y."/>
            <person name="Zhang Z."/>
            <person name="Liu B."/>
            <person name="Lu W."/>
            <person name="Hui Y."/>
            <person name="Liang J."/>
            <person name="Zhou Z."/>
            <person name="Hou R."/>
            <person name="Li X."/>
            <person name="Liu Y."/>
            <person name="Li H."/>
            <person name="Ning X."/>
            <person name="Lin Y."/>
            <person name="Zhao L."/>
            <person name="Xing Q."/>
            <person name="Dou J."/>
            <person name="Li Y."/>
            <person name="Mao J."/>
            <person name="Guo H."/>
            <person name="Dou H."/>
            <person name="Li T."/>
            <person name="Mu C."/>
            <person name="Jiang W."/>
            <person name="Fu Q."/>
            <person name="Fu X."/>
            <person name="Miao Y."/>
            <person name="Liu J."/>
            <person name="Yu Q."/>
            <person name="Li R."/>
            <person name="Liao H."/>
            <person name="Li X."/>
            <person name="Kong Y."/>
            <person name="Jiang Z."/>
            <person name="Chourrout D."/>
            <person name="Li R."/>
            <person name="Bao Z."/>
        </authorList>
    </citation>
    <scope>NUCLEOTIDE SEQUENCE [LARGE SCALE GENOMIC DNA]</scope>
    <source>
        <strain evidence="9 10">PY_sf001</strain>
    </source>
</reference>
<protein>
    <submittedName>
        <fullName evidence="9">Homeobox protein aristaless</fullName>
    </submittedName>
</protein>
<dbReference type="GO" id="GO:0000981">
    <property type="term" value="F:DNA-binding transcription factor activity, RNA polymerase II-specific"/>
    <property type="evidence" value="ECO:0007669"/>
    <property type="project" value="InterPro"/>
</dbReference>
<organism evidence="9 10">
    <name type="scientific">Mizuhopecten yessoensis</name>
    <name type="common">Japanese scallop</name>
    <name type="synonym">Patinopecten yessoensis</name>
    <dbReference type="NCBI Taxonomy" id="6573"/>
    <lineage>
        <taxon>Eukaryota</taxon>
        <taxon>Metazoa</taxon>
        <taxon>Spiralia</taxon>
        <taxon>Lophotrochozoa</taxon>
        <taxon>Mollusca</taxon>
        <taxon>Bivalvia</taxon>
        <taxon>Autobranchia</taxon>
        <taxon>Pteriomorphia</taxon>
        <taxon>Pectinida</taxon>
        <taxon>Pectinoidea</taxon>
        <taxon>Pectinidae</taxon>
        <taxon>Mizuhopecten</taxon>
    </lineage>
</organism>
<evidence type="ECO:0000256" key="5">
    <source>
        <dbReference type="PROSITE-ProRule" id="PRU00108"/>
    </source>
</evidence>
<evidence type="ECO:0000256" key="1">
    <source>
        <dbReference type="ARBA" id="ARBA00004123"/>
    </source>
</evidence>
<comment type="caution">
    <text evidence="9">The sequence shown here is derived from an EMBL/GenBank/DDBJ whole genome shotgun (WGS) entry which is preliminary data.</text>
</comment>
<keyword evidence="10" id="KW-1185">Reference proteome</keyword>
<dbReference type="PROSITE" id="PS50071">
    <property type="entry name" value="HOMEOBOX_2"/>
    <property type="match status" value="1"/>
</dbReference>
<dbReference type="OrthoDB" id="6159439at2759"/>
<dbReference type="FunFam" id="1.10.10.60:FF:000679">
    <property type="entry name" value="Homeobox protein aristaless"/>
    <property type="match status" value="1"/>
</dbReference>
<evidence type="ECO:0000313" key="9">
    <source>
        <dbReference type="EMBL" id="OWF41574.1"/>
    </source>
</evidence>